<keyword evidence="2" id="KW-0678">Repressor</keyword>
<dbReference type="OrthoDB" id="20886at2759"/>
<protein>
    <submittedName>
        <fullName evidence="7">Sds3-like-domain-containing protein</fullName>
    </submittedName>
</protein>
<feature type="region of interest" description="Disordered" evidence="6">
    <location>
        <begin position="301"/>
        <end position="320"/>
    </location>
</feature>
<keyword evidence="8" id="KW-1185">Reference proteome</keyword>
<comment type="subcellular location">
    <subcellularLocation>
        <location evidence="1">Nucleus</location>
    </subcellularLocation>
</comment>
<feature type="compositionally biased region" description="Basic and acidic residues" evidence="6">
    <location>
        <begin position="309"/>
        <end position="320"/>
    </location>
</feature>
<dbReference type="GeneID" id="54475120"/>
<feature type="region of interest" description="Disordered" evidence="6">
    <location>
        <begin position="681"/>
        <end position="713"/>
    </location>
</feature>
<feature type="compositionally biased region" description="Basic and acidic residues" evidence="6">
    <location>
        <begin position="218"/>
        <end position="237"/>
    </location>
</feature>
<sequence length="725" mass="79585">MASGSARRAPPSRHSTTTTTATSKRRGRFSDNTKSSPVQEMEQIATTAAANTTTDVDAEVGDHLRDDRSSSLSDPEDLLDQSEGPNGVDSDAVEGEELPAAPLSEVDSEAETERLSQTPQKLRKLADNVGRTPSKLSQAALADDEELSDPPSPLPAGAGAASSTSTVATVGEFVASSQRARAGLLQWMATDMCATGQKRKRSETADSPLTETESDLGESPRKRSHEMTADEQLRREDAIEDTEPAEEAIVSVEQVPMLEEAHDTPPPPTKGPKGRKPKRGRKPKEQVEEPETDQAEDIAEAAEEVNEEDAAKSEEQQKAKKEASTLYEGIAKHFRNFQEQVYTERVATLTAELEVLEQPECLHPDYLRQVACVDGRRQKQIRESHAYYNYKLQSIRNTVLGERSQLHSQYFQEVRQLREDTLYRLGEEWYAIQKERREAHQLDDANQFVYLYNPKRGVQLKQQAKYNLEVSILAGVAQHIGFPAAPDILGVDGAKMDDDLRAMKITKRQTQPVSQPRPIFLPNPAASKHLADNDRLAHEQYLEQNPWARPQAPIYAHGTPGISHTPDWADNNAGKHIRQNANLAMQQNSSPFATPLPQPTATNVEQQQQHFSSSVGTIGVNSDEVLMPSSVVAAPPTVDRLALLHQQQSSPLSVPKTRENGVIGDPPGFRNISGVSGVSTIDAPQDGAAAEETSPDGPRPFPAGQMHRFPGDERKEVFAGVGFRT</sequence>
<evidence type="ECO:0000256" key="3">
    <source>
        <dbReference type="ARBA" id="ARBA00023015"/>
    </source>
</evidence>
<evidence type="ECO:0000256" key="6">
    <source>
        <dbReference type="SAM" id="MobiDB-lite"/>
    </source>
</evidence>
<evidence type="ECO:0000256" key="2">
    <source>
        <dbReference type="ARBA" id="ARBA00022491"/>
    </source>
</evidence>
<dbReference type="EMBL" id="MU001638">
    <property type="protein sequence ID" value="KAF2481136.1"/>
    <property type="molecule type" value="Genomic_DNA"/>
</dbReference>
<dbReference type="RefSeq" id="XP_033587706.1">
    <property type="nucleotide sequence ID" value="XM_033734118.1"/>
</dbReference>
<accession>A0A6A6PMT6</accession>
<dbReference type="SMART" id="SM01401">
    <property type="entry name" value="Sds3"/>
    <property type="match status" value="1"/>
</dbReference>
<evidence type="ECO:0000313" key="7">
    <source>
        <dbReference type="EMBL" id="KAF2481136.1"/>
    </source>
</evidence>
<feature type="region of interest" description="Disordered" evidence="6">
    <location>
        <begin position="1"/>
        <end position="166"/>
    </location>
</feature>
<evidence type="ECO:0000256" key="1">
    <source>
        <dbReference type="ARBA" id="ARBA00004123"/>
    </source>
</evidence>
<feature type="compositionally biased region" description="Basic residues" evidence="6">
    <location>
        <begin position="272"/>
        <end position="282"/>
    </location>
</feature>
<dbReference type="AlphaFoldDB" id="A0A6A6PMT6"/>
<evidence type="ECO:0000313" key="8">
    <source>
        <dbReference type="Proteomes" id="UP000799767"/>
    </source>
</evidence>
<dbReference type="PANTHER" id="PTHR21964">
    <property type="entry name" value="BREAST CANCER METASTASIS-SUPPRESSOR 1"/>
    <property type="match status" value="1"/>
</dbReference>
<dbReference type="Pfam" id="PF08598">
    <property type="entry name" value="Sds3"/>
    <property type="match status" value="1"/>
</dbReference>
<reference evidence="7" key="1">
    <citation type="journal article" date="2020" name="Stud. Mycol.">
        <title>101 Dothideomycetes genomes: a test case for predicting lifestyles and emergence of pathogens.</title>
        <authorList>
            <person name="Haridas S."/>
            <person name="Albert R."/>
            <person name="Binder M."/>
            <person name="Bloem J."/>
            <person name="Labutti K."/>
            <person name="Salamov A."/>
            <person name="Andreopoulos B."/>
            <person name="Baker S."/>
            <person name="Barry K."/>
            <person name="Bills G."/>
            <person name="Bluhm B."/>
            <person name="Cannon C."/>
            <person name="Castanera R."/>
            <person name="Culley D."/>
            <person name="Daum C."/>
            <person name="Ezra D."/>
            <person name="Gonzalez J."/>
            <person name="Henrissat B."/>
            <person name="Kuo A."/>
            <person name="Liang C."/>
            <person name="Lipzen A."/>
            <person name="Lutzoni F."/>
            <person name="Magnuson J."/>
            <person name="Mondo S."/>
            <person name="Nolan M."/>
            <person name="Ohm R."/>
            <person name="Pangilinan J."/>
            <person name="Park H.-J."/>
            <person name="Ramirez L."/>
            <person name="Alfaro M."/>
            <person name="Sun H."/>
            <person name="Tritt A."/>
            <person name="Yoshinaga Y."/>
            <person name="Zwiers L.-H."/>
            <person name="Turgeon B."/>
            <person name="Goodwin S."/>
            <person name="Spatafora J."/>
            <person name="Crous P."/>
            <person name="Grigoriev I."/>
        </authorList>
    </citation>
    <scope>NUCLEOTIDE SEQUENCE</scope>
    <source>
        <strain evidence="7">CBS 113389</strain>
    </source>
</reference>
<dbReference type="GO" id="GO:0010468">
    <property type="term" value="P:regulation of gene expression"/>
    <property type="evidence" value="ECO:0007669"/>
    <property type="project" value="UniProtKB-ARBA"/>
</dbReference>
<feature type="compositionally biased region" description="Low complexity" evidence="6">
    <location>
        <begin position="156"/>
        <end position="166"/>
    </location>
</feature>
<dbReference type="InterPro" id="IPR013907">
    <property type="entry name" value="Sds3"/>
</dbReference>
<organism evidence="7 8">
    <name type="scientific">Neohortaea acidophila</name>
    <dbReference type="NCBI Taxonomy" id="245834"/>
    <lineage>
        <taxon>Eukaryota</taxon>
        <taxon>Fungi</taxon>
        <taxon>Dikarya</taxon>
        <taxon>Ascomycota</taxon>
        <taxon>Pezizomycotina</taxon>
        <taxon>Dothideomycetes</taxon>
        <taxon>Dothideomycetidae</taxon>
        <taxon>Mycosphaerellales</taxon>
        <taxon>Teratosphaeriaceae</taxon>
        <taxon>Neohortaea</taxon>
    </lineage>
</organism>
<keyword evidence="4" id="KW-0804">Transcription</keyword>
<evidence type="ECO:0000256" key="4">
    <source>
        <dbReference type="ARBA" id="ARBA00023163"/>
    </source>
</evidence>
<proteinExistence type="predicted"/>
<feature type="compositionally biased region" description="Basic and acidic residues" evidence="6">
    <location>
        <begin position="60"/>
        <end position="69"/>
    </location>
</feature>
<feature type="compositionally biased region" description="Low complexity" evidence="6">
    <location>
        <begin position="45"/>
        <end position="54"/>
    </location>
</feature>
<dbReference type="Proteomes" id="UP000799767">
    <property type="component" value="Unassembled WGS sequence"/>
</dbReference>
<evidence type="ECO:0000256" key="5">
    <source>
        <dbReference type="ARBA" id="ARBA00023242"/>
    </source>
</evidence>
<name>A0A6A6PMT6_9PEZI</name>
<keyword evidence="5" id="KW-0539">Nucleus</keyword>
<feature type="region of interest" description="Disordered" evidence="6">
    <location>
        <begin position="195"/>
        <end position="296"/>
    </location>
</feature>
<keyword evidence="3" id="KW-0805">Transcription regulation</keyword>
<dbReference type="GO" id="GO:0005654">
    <property type="term" value="C:nucleoplasm"/>
    <property type="evidence" value="ECO:0007669"/>
    <property type="project" value="UniProtKB-ARBA"/>
</dbReference>
<gene>
    <name evidence="7" type="ORF">BDY17DRAFT_300750</name>
</gene>
<feature type="compositionally biased region" description="Low complexity" evidence="6">
    <location>
        <begin position="7"/>
        <end position="22"/>
    </location>
</feature>